<evidence type="ECO:0000313" key="3">
    <source>
        <dbReference type="Proteomes" id="UP000249577"/>
    </source>
</evidence>
<accession>A0A2W5KLM3</accession>
<dbReference type="Proteomes" id="UP000249577">
    <property type="component" value="Unassembled WGS sequence"/>
</dbReference>
<evidence type="ECO:0000259" key="1">
    <source>
        <dbReference type="Pfam" id="PF13478"/>
    </source>
</evidence>
<sequence length="226" mass="23567">MKLDLLAALNAARAARRPAVVATPLSGGEPRLILEPDGDPLAEAVEAALRAGKSRVVETGDGPVFLNVHRPSPRLVILGAVHVAQALAPMAAALGHHVTVVDPRSAFAAKERFPGVDLVADWPDRALPGLGLDPFTAFAALTHDPKIDDPGLVRALSSGCFYVGALGSRKTHAARRERLLAVGVEAQAFDRVRAPIGLPIGAASPPEIAVSILAEITQAMRLPEPT</sequence>
<evidence type="ECO:0000313" key="2">
    <source>
        <dbReference type="EMBL" id="PZQ15805.1"/>
    </source>
</evidence>
<organism evidence="2 3">
    <name type="scientific">Ancylobacter novellus</name>
    <name type="common">Thiobacillus novellus</name>
    <dbReference type="NCBI Taxonomy" id="921"/>
    <lineage>
        <taxon>Bacteria</taxon>
        <taxon>Pseudomonadati</taxon>
        <taxon>Pseudomonadota</taxon>
        <taxon>Alphaproteobacteria</taxon>
        <taxon>Hyphomicrobiales</taxon>
        <taxon>Xanthobacteraceae</taxon>
        <taxon>Ancylobacter</taxon>
    </lineage>
</organism>
<name>A0A2W5KLM3_ANCNO</name>
<dbReference type="EMBL" id="QFPN01000004">
    <property type="protein sequence ID" value="PZQ15805.1"/>
    <property type="molecule type" value="Genomic_DNA"/>
</dbReference>
<dbReference type="InterPro" id="IPR052698">
    <property type="entry name" value="MoCofactor_Util/Proc"/>
</dbReference>
<protein>
    <submittedName>
        <fullName evidence="2">XdhC/CoxF family protein</fullName>
    </submittedName>
</protein>
<dbReference type="PANTHER" id="PTHR30388">
    <property type="entry name" value="ALDEHYDE OXIDOREDUCTASE MOLYBDENUM COFACTOR ASSEMBLY PROTEIN"/>
    <property type="match status" value="1"/>
</dbReference>
<proteinExistence type="predicted"/>
<feature type="domain" description="XdhC Rossmann" evidence="1">
    <location>
        <begin position="75"/>
        <end position="216"/>
    </location>
</feature>
<dbReference type="Pfam" id="PF13478">
    <property type="entry name" value="XdhC_C"/>
    <property type="match status" value="1"/>
</dbReference>
<dbReference type="Gene3D" id="3.40.50.720">
    <property type="entry name" value="NAD(P)-binding Rossmann-like Domain"/>
    <property type="match status" value="1"/>
</dbReference>
<gene>
    <name evidence="2" type="ORF">DI565_08165</name>
</gene>
<comment type="caution">
    <text evidence="2">The sequence shown here is derived from an EMBL/GenBank/DDBJ whole genome shotgun (WGS) entry which is preliminary data.</text>
</comment>
<dbReference type="AlphaFoldDB" id="A0A2W5KLM3"/>
<dbReference type="InterPro" id="IPR027051">
    <property type="entry name" value="XdhC_Rossmann_dom"/>
</dbReference>
<dbReference type="PANTHER" id="PTHR30388:SF4">
    <property type="entry name" value="MOLYBDENUM COFACTOR INSERTION CHAPERONE PAOD"/>
    <property type="match status" value="1"/>
</dbReference>
<reference evidence="2 3" key="1">
    <citation type="submission" date="2017-08" db="EMBL/GenBank/DDBJ databases">
        <title>Infants hospitalized years apart are colonized by the same room-sourced microbial strains.</title>
        <authorList>
            <person name="Brooks B."/>
            <person name="Olm M.R."/>
            <person name="Firek B.A."/>
            <person name="Baker R."/>
            <person name="Thomas B.C."/>
            <person name="Morowitz M.J."/>
            <person name="Banfield J.F."/>
        </authorList>
    </citation>
    <scope>NUCLEOTIDE SEQUENCE [LARGE SCALE GENOMIC DNA]</scope>
    <source>
        <strain evidence="2">S2_005_003_R2_43</strain>
    </source>
</reference>